<comment type="similarity">
    <text evidence="1">Belongs to the methyltransferase superfamily. L-isoaspartyl/D-aspartyl protein methyltransferase family.</text>
</comment>
<dbReference type="PANTHER" id="PTHR11579">
    <property type="entry name" value="PROTEIN-L-ISOASPARTATE O-METHYLTRANSFERASE"/>
    <property type="match status" value="1"/>
</dbReference>
<name>A0A9N9X0C4_PHACE</name>
<dbReference type="AlphaFoldDB" id="A0A9N9X0C4"/>
<dbReference type="GO" id="GO:0004719">
    <property type="term" value="F:protein-L-isoaspartate (D-aspartate) O-methyltransferase activity"/>
    <property type="evidence" value="ECO:0007669"/>
    <property type="project" value="InterPro"/>
</dbReference>
<feature type="region of interest" description="Disordered" evidence="2">
    <location>
        <begin position="450"/>
        <end position="571"/>
    </location>
</feature>
<dbReference type="Pfam" id="PF01135">
    <property type="entry name" value="PCMT"/>
    <property type="match status" value="1"/>
</dbReference>
<dbReference type="OrthoDB" id="10257972at2759"/>
<reference evidence="3" key="1">
    <citation type="submission" date="2022-01" db="EMBL/GenBank/DDBJ databases">
        <authorList>
            <person name="King R."/>
        </authorList>
    </citation>
    <scope>NUCLEOTIDE SEQUENCE</scope>
</reference>
<feature type="compositionally biased region" description="Acidic residues" evidence="2">
    <location>
        <begin position="453"/>
        <end position="464"/>
    </location>
</feature>
<accession>A0A9N9X0C4</accession>
<reference evidence="3" key="2">
    <citation type="submission" date="2022-10" db="EMBL/GenBank/DDBJ databases">
        <authorList>
            <consortium name="ENA_rothamsted_submissions"/>
            <consortium name="culmorum"/>
            <person name="King R."/>
        </authorList>
    </citation>
    <scope>NUCLEOTIDE SEQUENCE</scope>
</reference>
<organism evidence="3 4">
    <name type="scientific">Phaedon cochleariae</name>
    <name type="common">Mustard beetle</name>
    <dbReference type="NCBI Taxonomy" id="80249"/>
    <lineage>
        <taxon>Eukaryota</taxon>
        <taxon>Metazoa</taxon>
        <taxon>Ecdysozoa</taxon>
        <taxon>Arthropoda</taxon>
        <taxon>Hexapoda</taxon>
        <taxon>Insecta</taxon>
        <taxon>Pterygota</taxon>
        <taxon>Neoptera</taxon>
        <taxon>Endopterygota</taxon>
        <taxon>Coleoptera</taxon>
        <taxon>Polyphaga</taxon>
        <taxon>Cucujiformia</taxon>
        <taxon>Chrysomeloidea</taxon>
        <taxon>Chrysomelidae</taxon>
        <taxon>Chrysomelinae</taxon>
        <taxon>Chrysomelini</taxon>
        <taxon>Phaedon</taxon>
    </lineage>
</organism>
<keyword evidence="4" id="KW-1185">Reference proteome</keyword>
<feature type="compositionally biased region" description="Basic and acidic residues" evidence="2">
    <location>
        <begin position="551"/>
        <end position="571"/>
    </location>
</feature>
<dbReference type="InterPro" id="IPR000682">
    <property type="entry name" value="PCMT"/>
</dbReference>
<evidence type="ECO:0000313" key="4">
    <source>
        <dbReference type="Proteomes" id="UP001153737"/>
    </source>
</evidence>
<feature type="region of interest" description="Disordered" evidence="2">
    <location>
        <begin position="336"/>
        <end position="378"/>
    </location>
</feature>
<sequence>MGGVVSSGQNNDDLIDNLLEADYIKTSMIERVFRAVDRAEYFLAEARGNAYKDLAWKCGNLHLSAPCIYSEVMEGLSIEPGMSFMNLGSGTGYLSTMVGLILGSCGVNHGIEYHLDVVQYANKKLEEFKKHSGAIDEFDYCEPKFIQGNCLCLTSECNARYDRVYCGAACPPQYENYMKNLLKVGGILVMPLNDHLVQILRTSKTNWNTKSLLPVSFATLIQPPEEIQEWVQMIEVEPSSLQELCRSVVRNILRKNVEKEHPPIKKSPPVNKAPKKKRALRRLVVPLFESEDSSDDDRHVRIGGVRNRDAGRATFREESDGLLNFVLGTFREGRNLFAGHDNHNRERTLVEGDQSSEDNRMETDTNESTEDSEKKSQVETKIETQAVIEHVPTTSQNAQNNAENVQERVVESPIQPQPSVAQPDREEISEALELHDVFFGVLNCLRRERGEGEDPLEEEEEDDHVEMGGEGPSTGESREGRNKKKREKFDSGLGDEIVENHSETSEDVISSSDEDRHQEKRPKRAQQSDRDPPRSVLKWRRTEALTAQRFADSDSEREAEGEGQRSEEGEMRMYRSPYSEHLKAKIQRLPLPPILKRYLNFYREF</sequence>
<dbReference type="EMBL" id="OU896708">
    <property type="protein sequence ID" value="CAG9819140.1"/>
    <property type="molecule type" value="Genomic_DNA"/>
</dbReference>
<dbReference type="CDD" id="cd02440">
    <property type="entry name" value="AdoMet_MTases"/>
    <property type="match status" value="1"/>
</dbReference>
<feature type="compositionally biased region" description="Basic and acidic residues" evidence="2">
    <location>
        <begin position="340"/>
        <end position="350"/>
    </location>
</feature>
<dbReference type="InterPro" id="IPR029063">
    <property type="entry name" value="SAM-dependent_MTases_sf"/>
</dbReference>
<protein>
    <submittedName>
        <fullName evidence="3">Uncharacterized protein</fullName>
    </submittedName>
</protein>
<evidence type="ECO:0000256" key="1">
    <source>
        <dbReference type="ARBA" id="ARBA00005369"/>
    </source>
</evidence>
<feature type="region of interest" description="Disordered" evidence="2">
    <location>
        <begin position="392"/>
        <end position="425"/>
    </location>
</feature>
<dbReference type="GO" id="GO:0005737">
    <property type="term" value="C:cytoplasm"/>
    <property type="evidence" value="ECO:0007669"/>
    <property type="project" value="TreeGrafter"/>
</dbReference>
<proteinExistence type="inferred from homology"/>
<evidence type="ECO:0000313" key="3">
    <source>
        <dbReference type="EMBL" id="CAG9819140.1"/>
    </source>
</evidence>
<dbReference type="Gene3D" id="3.40.50.150">
    <property type="entry name" value="Vaccinia Virus protein VP39"/>
    <property type="match status" value="1"/>
</dbReference>
<evidence type="ECO:0000256" key="2">
    <source>
        <dbReference type="SAM" id="MobiDB-lite"/>
    </source>
</evidence>
<gene>
    <name evidence="3" type="ORF">PHAECO_LOCUS6207</name>
</gene>
<dbReference type="Proteomes" id="UP001153737">
    <property type="component" value="Chromosome 2"/>
</dbReference>
<dbReference type="SUPFAM" id="SSF53335">
    <property type="entry name" value="S-adenosyl-L-methionine-dependent methyltransferases"/>
    <property type="match status" value="1"/>
</dbReference>
<dbReference type="PANTHER" id="PTHR11579:SF9">
    <property type="entry name" value="PROTEIN-L-ISOASPARTATE O-METHYLTRANSFERASE"/>
    <property type="match status" value="1"/>
</dbReference>